<dbReference type="InterPro" id="IPR022698">
    <property type="entry name" value="OrsD"/>
</dbReference>
<evidence type="ECO:0000313" key="2">
    <source>
        <dbReference type="Proteomes" id="UP000053424"/>
    </source>
</evidence>
<evidence type="ECO:0000313" key="1">
    <source>
        <dbReference type="EMBL" id="KIM35209.1"/>
    </source>
</evidence>
<dbReference type="STRING" id="686832.A0A0C3BT18"/>
<proteinExistence type="predicted"/>
<protein>
    <submittedName>
        <fullName evidence="1">Uncharacterized protein</fullName>
    </submittedName>
</protein>
<organism evidence="1 2">
    <name type="scientific">Hebeloma cylindrosporum</name>
    <dbReference type="NCBI Taxonomy" id="76867"/>
    <lineage>
        <taxon>Eukaryota</taxon>
        <taxon>Fungi</taxon>
        <taxon>Dikarya</taxon>
        <taxon>Basidiomycota</taxon>
        <taxon>Agaricomycotina</taxon>
        <taxon>Agaricomycetes</taxon>
        <taxon>Agaricomycetidae</taxon>
        <taxon>Agaricales</taxon>
        <taxon>Agaricineae</taxon>
        <taxon>Hymenogastraceae</taxon>
        <taxon>Hebeloma</taxon>
    </lineage>
</organism>
<sequence>HLYDTSVLQQIGLVVNTPWQLLICTDCQIALPPTNFFGHFRSKHAAITIDSAFRQDISAHVGDFGLPTEFPAIPTTLIPSISGLKILEALYCPHCLAVHQHPDTMVHHHRTAHPDTPRPSSWATGPVQRFHDGVGRQAFRILPSDVQHDNVSFDIPSILSDMESAEKALTPDLDVRNITPWLRIT</sequence>
<dbReference type="EMBL" id="KN831827">
    <property type="protein sequence ID" value="KIM35209.1"/>
    <property type="molecule type" value="Genomic_DNA"/>
</dbReference>
<accession>A0A0C3BT18</accession>
<reference evidence="2" key="2">
    <citation type="submission" date="2015-01" db="EMBL/GenBank/DDBJ databases">
        <title>Evolutionary Origins and Diversification of the Mycorrhizal Mutualists.</title>
        <authorList>
            <consortium name="DOE Joint Genome Institute"/>
            <consortium name="Mycorrhizal Genomics Consortium"/>
            <person name="Kohler A."/>
            <person name="Kuo A."/>
            <person name="Nagy L.G."/>
            <person name="Floudas D."/>
            <person name="Copeland A."/>
            <person name="Barry K.W."/>
            <person name="Cichocki N."/>
            <person name="Veneault-Fourrey C."/>
            <person name="LaButti K."/>
            <person name="Lindquist E.A."/>
            <person name="Lipzen A."/>
            <person name="Lundell T."/>
            <person name="Morin E."/>
            <person name="Murat C."/>
            <person name="Riley R."/>
            <person name="Ohm R."/>
            <person name="Sun H."/>
            <person name="Tunlid A."/>
            <person name="Henrissat B."/>
            <person name="Grigoriev I.V."/>
            <person name="Hibbett D.S."/>
            <person name="Martin F."/>
        </authorList>
    </citation>
    <scope>NUCLEOTIDE SEQUENCE [LARGE SCALE GENOMIC DNA]</scope>
    <source>
        <strain evidence="2">h7</strain>
    </source>
</reference>
<reference evidence="1 2" key="1">
    <citation type="submission" date="2014-04" db="EMBL/GenBank/DDBJ databases">
        <authorList>
            <consortium name="DOE Joint Genome Institute"/>
            <person name="Kuo A."/>
            <person name="Gay G."/>
            <person name="Dore J."/>
            <person name="Kohler A."/>
            <person name="Nagy L.G."/>
            <person name="Floudas D."/>
            <person name="Copeland A."/>
            <person name="Barry K.W."/>
            <person name="Cichocki N."/>
            <person name="Veneault-Fourrey C."/>
            <person name="LaButti K."/>
            <person name="Lindquist E.A."/>
            <person name="Lipzen A."/>
            <person name="Lundell T."/>
            <person name="Morin E."/>
            <person name="Murat C."/>
            <person name="Sun H."/>
            <person name="Tunlid A."/>
            <person name="Henrissat B."/>
            <person name="Grigoriev I.V."/>
            <person name="Hibbett D.S."/>
            <person name="Martin F."/>
            <person name="Nordberg H.P."/>
            <person name="Cantor M.N."/>
            <person name="Hua S.X."/>
        </authorList>
    </citation>
    <scope>NUCLEOTIDE SEQUENCE [LARGE SCALE GENOMIC DNA]</scope>
    <source>
        <strain evidence="2">h7</strain>
    </source>
</reference>
<dbReference type="HOGENOM" id="CLU_1464633_0_0_1"/>
<dbReference type="Pfam" id="PF12013">
    <property type="entry name" value="OrsD"/>
    <property type="match status" value="1"/>
</dbReference>
<dbReference type="OrthoDB" id="2799352at2759"/>
<feature type="non-terminal residue" evidence="1">
    <location>
        <position position="1"/>
    </location>
</feature>
<keyword evidence="2" id="KW-1185">Reference proteome</keyword>
<dbReference type="AlphaFoldDB" id="A0A0C3BT18"/>
<feature type="non-terminal residue" evidence="1">
    <location>
        <position position="185"/>
    </location>
</feature>
<gene>
    <name evidence="1" type="ORF">M413DRAFT_42625</name>
</gene>
<name>A0A0C3BT18_HEBCY</name>
<dbReference type="Proteomes" id="UP000053424">
    <property type="component" value="Unassembled WGS sequence"/>
</dbReference>